<proteinExistence type="predicted"/>
<name>A0A0M3J3U9_ANISI</name>
<dbReference type="AlphaFoldDB" id="A0A0M3J3U9"/>
<dbReference type="WBParaSite" id="ASIM_0000221201-mRNA-1">
    <property type="protein sequence ID" value="ASIM_0000221201-mRNA-1"/>
    <property type="gene ID" value="ASIM_0000221201"/>
</dbReference>
<accession>A0A0M3J3U9</accession>
<reference evidence="1" key="1">
    <citation type="submission" date="2017-02" db="UniProtKB">
        <authorList>
            <consortium name="WormBaseParasite"/>
        </authorList>
    </citation>
    <scope>IDENTIFICATION</scope>
</reference>
<organism evidence="1">
    <name type="scientific">Anisakis simplex</name>
    <name type="common">Herring worm</name>
    <dbReference type="NCBI Taxonomy" id="6269"/>
    <lineage>
        <taxon>Eukaryota</taxon>
        <taxon>Metazoa</taxon>
        <taxon>Ecdysozoa</taxon>
        <taxon>Nematoda</taxon>
        <taxon>Chromadorea</taxon>
        <taxon>Rhabditida</taxon>
        <taxon>Spirurina</taxon>
        <taxon>Ascaridomorpha</taxon>
        <taxon>Ascaridoidea</taxon>
        <taxon>Anisakidae</taxon>
        <taxon>Anisakis</taxon>
        <taxon>Anisakis simplex complex</taxon>
    </lineage>
</organism>
<sequence>LNDCGRVQVTGETLQESHYRINVTFIAERDPIRSAKVDGTSTVYGVMQIGLRGGIFQYTNALKILGKPSPKIGFEEAFFCYRGSTLIDQDKCSKDIVENHSDIAEANEKSPESAPSVDEN</sequence>
<evidence type="ECO:0000313" key="1">
    <source>
        <dbReference type="WBParaSite" id="ASIM_0000221201-mRNA-1"/>
    </source>
</evidence>
<protein>
    <submittedName>
        <fullName evidence="1">ZP domain-containing protein</fullName>
    </submittedName>
</protein>